<protein>
    <submittedName>
        <fullName evidence="1">Uncharacterized protein</fullName>
    </submittedName>
</protein>
<keyword evidence="2" id="KW-1185">Reference proteome</keyword>
<gene>
    <name evidence="1" type="ORF">Q428_14190</name>
</gene>
<organism evidence="1 2">
    <name type="scientific">Fervidicella metallireducens AeB</name>
    <dbReference type="NCBI Taxonomy" id="1403537"/>
    <lineage>
        <taxon>Bacteria</taxon>
        <taxon>Bacillati</taxon>
        <taxon>Bacillota</taxon>
        <taxon>Clostridia</taxon>
        <taxon>Eubacteriales</taxon>
        <taxon>Clostridiaceae</taxon>
        <taxon>Fervidicella</taxon>
    </lineage>
</organism>
<accession>A0A017RS29</accession>
<name>A0A017RS29_9CLOT</name>
<evidence type="ECO:0000313" key="1">
    <source>
        <dbReference type="EMBL" id="EYE87274.1"/>
    </source>
</evidence>
<comment type="caution">
    <text evidence="1">The sequence shown here is derived from an EMBL/GenBank/DDBJ whole genome shotgun (WGS) entry which is preliminary data.</text>
</comment>
<reference evidence="1 2" key="1">
    <citation type="journal article" date="2014" name="Genome Announc.">
        <title>Draft Genome Sequence of Fervidicella metallireducens Strain AeBT, an Iron-Reducing Thermoanaerobe from the Great Artesian Basin.</title>
        <authorList>
            <person name="Patel B.K."/>
        </authorList>
    </citation>
    <scope>NUCLEOTIDE SEQUENCE [LARGE SCALE GENOMIC DNA]</scope>
    <source>
        <strain evidence="1 2">AeB</strain>
    </source>
</reference>
<sequence length="135" mass="16263">MQILKRKLKNQINMIIIKGIDIDDIDSAENLKDIIKRLTIGEGYYFHFRRENNFFLTDEEIRKFRNEIPAYLNSNGKYLIKYKIDDERFDSIGFLTINEDTYVQILALWKYFEGVTFLVRVNFLLGKSMKKYMIR</sequence>
<dbReference type="EMBL" id="AZQP01000076">
    <property type="protein sequence ID" value="EYE87274.1"/>
    <property type="molecule type" value="Genomic_DNA"/>
</dbReference>
<evidence type="ECO:0000313" key="2">
    <source>
        <dbReference type="Proteomes" id="UP000019681"/>
    </source>
</evidence>
<dbReference type="AlphaFoldDB" id="A0A017RS29"/>
<dbReference type="Proteomes" id="UP000019681">
    <property type="component" value="Unassembled WGS sequence"/>
</dbReference>
<proteinExistence type="predicted"/>